<sequence length="277" mass="30942">MKVIEVSKEQHRIEGAGETGDPRVNPPTKDTVRHDSHMLKSRVEVYAANDVVITAGEVSRWQETIGGQCLLHFNITNHGLPGVEASRDDVSFTPSVVKLSLSADLPVAYNIGVCKPYDFSPQQFPPPTFRKARTSETGDTRENITHQYRRPARFRVTYPNQRVLVLRHRLGQPNCRQALAHSAQSPCRRSMKGHICELSSELEVMATAPGWRGEQDQQASLVAGLQGEKLSLESRVEYGATRNDGVWEMGDPPENSLTNGIVRHDSHVRKSSYLVEH</sequence>
<reference evidence="2 3" key="1">
    <citation type="submission" date="2023-02" db="EMBL/GenBank/DDBJ databases">
        <title>LHISI_Scaffold_Assembly.</title>
        <authorList>
            <person name="Stuart O.P."/>
            <person name="Cleave R."/>
            <person name="Magrath M.J.L."/>
            <person name="Mikheyev A.S."/>
        </authorList>
    </citation>
    <scope>NUCLEOTIDE SEQUENCE [LARGE SCALE GENOMIC DNA]</scope>
    <source>
        <strain evidence="2">Daus_M_001</strain>
        <tissue evidence="2">Leg muscle</tissue>
    </source>
</reference>
<feature type="region of interest" description="Disordered" evidence="1">
    <location>
        <begin position="1"/>
        <end position="33"/>
    </location>
</feature>
<name>A0ABQ9IDB8_9NEOP</name>
<gene>
    <name evidence="2" type="ORF">PR048_007327</name>
</gene>
<evidence type="ECO:0000256" key="1">
    <source>
        <dbReference type="SAM" id="MobiDB-lite"/>
    </source>
</evidence>
<evidence type="ECO:0000313" key="2">
    <source>
        <dbReference type="EMBL" id="KAJ8894663.1"/>
    </source>
</evidence>
<dbReference type="Proteomes" id="UP001159363">
    <property type="component" value="Chromosome 2"/>
</dbReference>
<dbReference type="EMBL" id="JARBHB010000002">
    <property type="protein sequence ID" value="KAJ8894663.1"/>
    <property type="molecule type" value="Genomic_DNA"/>
</dbReference>
<proteinExistence type="predicted"/>
<evidence type="ECO:0000313" key="3">
    <source>
        <dbReference type="Proteomes" id="UP001159363"/>
    </source>
</evidence>
<keyword evidence="3" id="KW-1185">Reference proteome</keyword>
<organism evidence="2 3">
    <name type="scientific">Dryococelus australis</name>
    <dbReference type="NCBI Taxonomy" id="614101"/>
    <lineage>
        <taxon>Eukaryota</taxon>
        <taxon>Metazoa</taxon>
        <taxon>Ecdysozoa</taxon>
        <taxon>Arthropoda</taxon>
        <taxon>Hexapoda</taxon>
        <taxon>Insecta</taxon>
        <taxon>Pterygota</taxon>
        <taxon>Neoptera</taxon>
        <taxon>Polyneoptera</taxon>
        <taxon>Phasmatodea</taxon>
        <taxon>Verophasmatodea</taxon>
        <taxon>Anareolatae</taxon>
        <taxon>Phasmatidae</taxon>
        <taxon>Eurycanthinae</taxon>
        <taxon>Dryococelus</taxon>
    </lineage>
</organism>
<protein>
    <submittedName>
        <fullName evidence="2">Uncharacterized protein</fullName>
    </submittedName>
</protein>
<comment type="caution">
    <text evidence="2">The sequence shown here is derived from an EMBL/GenBank/DDBJ whole genome shotgun (WGS) entry which is preliminary data.</text>
</comment>
<feature type="compositionally biased region" description="Basic and acidic residues" evidence="1">
    <location>
        <begin position="1"/>
        <end position="15"/>
    </location>
</feature>
<accession>A0ABQ9IDB8</accession>